<gene>
    <name evidence="3" type="ORF">BFW38_00695</name>
</gene>
<dbReference type="Gene3D" id="3.40.190.10">
    <property type="entry name" value="Periplasmic binding protein-like II"/>
    <property type="match status" value="1"/>
</dbReference>
<evidence type="ECO:0000313" key="3">
    <source>
        <dbReference type="EMBL" id="ODC02274.1"/>
    </source>
</evidence>
<dbReference type="EMBL" id="MDTQ01000001">
    <property type="protein sequence ID" value="ODC02274.1"/>
    <property type="molecule type" value="Genomic_DNA"/>
</dbReference>
<dbReference type="Pfam" id="PF03401">
    <property type="entry name" value="TctC"/>
    <property type="match status" value="1"/>
</dbReference>
<evidence type="ECO:0000256" key="2">
    <source>
        <dbReference type="SAM" id="SignalP"/>
    </source>
</evidence>
<dbReference type="PANTHER" id="PTHR42928:SF5">
    <property type="entry name" value="BLR1237 PROTEIN"/>
    <property type="match status" value="1"/>
</dbReference>
<dbReference type="CDD" id="cd07012">
    <property type="entry name" value="PBP2_Bug_TTT"/>
    <property type="match status" value="1"/>
</dbReference>
<dbReference type="AlphaFoldDB" id="A0A1E2V5K9"/>
<comment type="similarity">
    <text evidence="1">Belongs to the UPF0065 (bug) family.</text>
</comment>
<reference evidence="3 4" key="1">
    <citation type="submission" date="2016-08" db="EMBL/GenBank/DDBJ databases">
        <authorList>
            <person name="Seilhamer J.J."/>
        </authorList>
    </citation>
    <scope>NUCLEOTIDE SEQUENCE [LARGE SCALE GENOMIC DNA]</scope>
    <source>
        <strain evidence="3 4">PH27A</strain>
    </source>
</reference>
<keyword evidence="2" id="KW-0732">Signal</keyword>
<dbReference type="PIRSF" id="PIRSF017082">
    <property type="entry name" value="YflP"/>
    <property type="match status" value="1"/>
</dbReference>
<dbReference type="InterPro" id="IPR005064">
    <property type="entry name" value="BUG"/>
</dbReference>
<dbReference type="Proteomes" id="UP000094291">
    <property type="component" value="Unassembled WGS sequence"/>
</dbReference>
<dbReference type="Gene3D" id="3.40.190.150">
    <property type="entry name" value="Bordetella uptake gene, domain 1"/>
    <property type="match status" value="1"/>
</dbReference>
<evidence type="ECO:0000256" key="1">
    <source>
        <dbReference type="ARBA" id="ARBA00006987"/>
    </source>
</evidence>
<dbReference type="SUPFAM" id="SSF53850">
    <property type="entry name" value="Periplasmic binding protein-like II"/>
    <property type="match status" value="1"/>
</dbReference>
<dbReference type="PANTHER" id="PTHR42928">
    <property type="entry name" value="TRICARBOXYLATE-BINDING PROTEIN"/>
    <property type="match status" value="1"/>
</dbReference>
<evidence type="ECO:0000313" key="4">
    <source>
        <dbReference type="Proteomes" id="UP000094291"/>
    </source>
</evidence>
<dbReference type="OrthoDB" id="5171643at2"/>
<dbReference type="InterPro" id="IPR042100">
    <property type="entry name" value="Bug_dom1"/>
</dbReference>
<organism evidence="3 4">
    <name type="scientific">Terasakiispira papahanaumokuakeensis</name>
    <dbReference type="NCBI Taxonomy" id="197479"/>
    <lineage>
        <taxon>Bacteria</taxon>
        <taxon>Pseudomonadati</taxon>
        <taxon>Pseudomonadota</taxon>
        <taxon>Gammaproteobacteria</taxon>
        <taxon>Oceanospirillales</taxon>
        <taxon>Terasakiispira</taxon>
    </lineage>
</organism>
<keyword evidence="4" id="KW-1185">Reference proteome</keyword>
<name>A0A1E2V5K9_9GAMM</name>
<dbReference type="RefSeq" id="WP_068996658.1">
    <property type="nucleotide sequence ID" value="NZ_MDTQ01000001.1"/>
</dbReference>
<sequence length="332" mass="36001">MQFKKALSLKKTLLGMACFAMLGASFAHADYPRRDVRVIVPAAAGGGTDAIVRKITNIAEDDFPASMYVENVSGGMTATGLLQLMNARPDGHTIAAITYDSIITIPWKQMLPGFTMDKMRMIARITQEADAITVAADAPYQNLDDLIAAAKKAPGSIRFGIQNMGARTHLTLLQLQDLTGAEFKIVSYDNSAATQKEALLNGEVDAVVTSLGDLAPLIESGQARGLVEFSDTQNEGFPNVPPVTASNPDIDLQMGSFITLVAPARTPDEVIEKLEATYHAAYDSDEFQQWLKKIGVTPAWLGSDEVTQWSKTTQKQLFSTMDELVEKGVLER</sequence>
<dbReference type="STRING" id="197479.BFW38_00695"/>
<feature type="signal peptide" evidence="2">
    <location>
        <begin position="1"/>
        <end position="29"/>
    </location>
</feature>
<proteinExistence type="inferred from homology"/>
<protein>
    <submittedName>
        <fullName evidence="3">ABC transporter substrate-binding protein</fullName>
    </submittedName>
</protein>
<feature type="chain" id="PRO_5009119584" evidence="2">
    <location>
        <begin position="30"/>
        <end position="332"/>
    </location>
</feature>
<comment type="caution">
    <text evidence="3">The sequence shown here is derived from an EMBL/GenBank/DDBJ whole genome shotgun (WGS) entry which is preliminary data.</text>
</comment>
<accession>A0A1E2V5K9</accession>